<evidence type="ECO:0000313" key="2">
    <source>
        <dbReference type="Proteomes" id="UP000502179"/>
    </source>
</evidence>
<dbReference type="GO" id="GO:0005737">
    <property type="term" value="C:cytoplasm"/>
    <property type="evidence" value="ECO:0007669"/>
    <property type="project" value="TreeGrafter"/>
</dbReference>
<dbReference type="Proteomes" id="UP000502179">
    <property type="component" value="Chromosome"/>
</dbReference>
<name>A0A6G7PV07_9BACT</name>
<sequence>MIEAYSFGQMKIAGKIYSRDLKVINGQVVPNWWRKEGHRLFSEDIADILQAHPEFLVIGTGAYGAMSLSPEVEEALKREAIEFEALPTGRAVDLFNRLWQEKKKVAGAFHLTC</sequence>
<protein>
    <submittedName>
        <fullName evidence="1">Uncharacterized protein</fullName>
    </submittedName>
</protein>
<dbReference type="InterPro" id="IPR007523">
    <property type="entry name" value="NDUFAF3/AAMDC"/>
</dbReference>
<dbReference type="InterPro" id="IPR034096">
    <property type="entry name" value="AAMDC"/>
</dbReference>
<reference evidence="1 2" key="1">
    <citation type="submission" date="2020-02" db="EMBL/GenBank/DDBJ databases">
        <title>Genome analysis of Thermosulfuriphilus ammonigenes ST65T, an anaerobic thermophilic chemolithoautotrophic bacterium isolated from a deep-sea hydrothermal vent.</title>
        <authorList>
            <person name="Slobodkina G."/>
            <person name="Allioux M."/>
            <person name="Merkel A."/>
            <person name="Alain K."/>
            <person name="Jebbar M."/>
            <person name="Slobodkin A."/>
        </authorList>
    </citation>
    <scope>NUCLEOTIDE SEQUENCE [LARGE SCALE GENOMIC DNA]</scope>
    <source>
        <strain evidence="1 2">ST65</strain>
    </source>
</reference>
<dbReference type="InterPro" id="IPR036748">
    <property type="entry name" value="MTH938-like_sf"/>
</dbReference>
<dbReference type="Gene3D" id="3.40.1230.10">
    <property type="entry name" value="MTH938-like"/>
    <property type="match status" value="1"/>
</dbReference>
<gene>
    <name evidence="1" type="ORF">G4V39_02825</name>
</gene>
<accession>A0A6G7PV07</accession>
<dbReference type="CDD" id="cd05126">
    <property type="entry name" value="Mth938"/>
    <property type="match status" value="1"/>
</dbReference>
<dbReference type="AlphaFoldDB" id="A0A6G7PV07"/>
<proteinExistence type="predicted"/>
<dbReference type="PANTHER" id="PTHR15811:SF5">
    <property type="entry name" value="MTH938 DOMAIN-CONTAINING PROTEIN"/>
    <property type="match status" value="1"/>
</dbReference>
<dbReference type="KEGG" id="tav:G4V39_02825"/>
<dbReference type="PANTHER" id="PTHR15811">
    <property type="entry name" value="MTH938 DOMAIN-CONTAINING PROTEIN"/>
    <property type="match status" value="1"/>
</dbReference>
<dbReference type="Pfam" id="PF04430">
    <property type="entry name" value="DUF498"/>
    <property type="match status" value="1"/>
</dbReference>
<evidence type="ECO:0000313" key="1">
    <source>
        <dbReference type="EMBL" id="QIJ71278.1"/>
    </source>
</evidence>
<dbReference type="SUPFAM" id="SSF64076">
    <property type="entry name" value="MTH938-like"/>
    <property type="match status" value="1"/>
</dbReference>
<organism evidence="1 2">
    <name type="scientific">Thermosulfuriphilus ammonigenes</name>
    <dbReference type="NCBI Taxonomy" id="1936021"/>
    <lineage>
        <taxon>Bacteria</taxon>
        <taxon>Pseudomonadati</taxon>
        <taxon>Thermodesulfobacteriota</taxon>
        <taxon>Thermodesulfobacteria</taxon>
        <taxon>Thermodesulfobacteriales</taxon>
        <taxon>Thermodesulfobacteriaceae</taxon>
        <taxon>Thermosulfuriphilus</taxon>
    </lineage>
</organism>
<dbReference type="RefSeq" id="WP_166031500.1">
    <property type="nucleotide sequence ID" value="NZ_CP048877.1"/>
</dbReference>
<dbReference type="EMBL" id="CP048877">
    <property type="protein sequence ID" value="QIJ71278.1"/>
    <property type="molecule type" value="Genomic_DNA"/>
</dbReference>
<keyword evidence="2" id="KW-1185">Reference proteome</keyword>